<dbReference type="GO" id="GO:0006260">
    <property type="term" value="P:DNA replication"/>
    <property type="evidence" value="ECO:0007669"/>
    <property type="project" value="InterPro"/>
</dbReference>
<dbReference type="InterPro" id="IPR007220">
    <property type="entry name" value="ORC2"/>
</dbReference>
<dbReference type="PANTHER" id="PTHR14052:SF0">
    <property type="entry name" value="ORIGIN RECOGNITION COMPLEX SUBUNIT 2"/>
    <property type="match status" value="1"/>
</dbReference>
<dbReference type="OrthoDB" id="20198at2759"/>
<accession>A0A200QJ41</accession>
<dbReference type="OMA" id="QSLLPIW"/>
<dbReference type="PANTHER" id="PTHR14052">
    <property type="entry name" value="ORIGIN RECOGNITION COMPLEX SUBUNIT 2"/>
    <property type="match status" value="1"/>
</dbReference>
<name>A0A200QJ41_MACCD</name>
<dbReference type="GO" id="GO:0003688">
    <property type="term" value="F:DNA replication origin binding"/>
    <property type="evidence" value="ECO:0007669"/>
    <property type="project" value="TreeGrafter"/>
</dbReference>
<dbReference type="GO" id="GO:0005664">
    <property type="term" value="C:nuclear origin of replication recognition complex"/>
    <property type="evidence" value="ECO:0007669"/>
    <property type="project" value="TreeGrafter"/>
</dbReference>
<evidence type="ECO:0000313" key="2">
    <source>
        <dbReference type="Proteomes" id="UP000195402"/>
    </source>
</evidence>
<dbReference type="EMBL" id="MVGT01001902">
    <property type="protein sequence ID" value="OVA10449.1"/>
    <property type="molecule type" value="Genomic_DNA"/>
</dbReference>
<comment type="caution">
    <text evidence="1">The sequence shown here is derived from an EMBL/GenBank/DDBJ whole genome shotgun (WGS) entry which is preliminary data.</text>
</comment>
<dbReference type="STRING" id="56857.A0A200QJ41"/>
<organism evidence="1 2">
    <name type="scientific">Macleaya cordata</name>
    <name type="common">Five-seeded plume-poppy</name>
    <name type="synonym">Bocconia cordata</name>
    <dbReference type="NCBI Taxonomy" id="56857"/>
    <lineage>
        <taxon>Eukaryota</taxon>
        <taxon>Viridiplantae</taxon>
        <taxon>Streptophyta</taxon>
        <taxon>Embryophyta</taxon>
        <taxon>Tracheophyta</taxon>
        <taxon>Spermatophyta</taxon>
        <taxon>Magnoliopsida</taxon>
        <taxon>Ranunculales</taxon>
        <taxon>Papaveraceae</taxon>
        <taxon>Papaveroideae</taxon>
        <taxon>Macleaya</taxon>
    </lineage>
</organism>
<reference evidence="1 2" key="1">
    <citation type="journal article" date="2017" name="Mol. Plant">
        <title>The Genome of Medicinal Plant Macleaya cordata Provides New Insights into Benzylisoquinoline Alkaloids Metabolism.</title>
        <authorList>
            <person name="Liu X."/>
            <person name="Liu Y."/>
            <person name="Huang P."/>
            <person name="Ma Y."/>
            <person name="Qing Z."/>
            <person name="Tang Q."/>
            <person name="Cao H."/>
            <person name="Cheng P."/>
            <person name="Zheng Y."/>
            <person name="Yuan Z."/>
            <person name="Zhou Y."/>
            <person name="Liu J."/>
            <person name="Tang Z."/>
            <person name="Zhuo Y."/>
            <person name="Zhang Y."/>
            <person name="Yu L."/>
            <person name="Huang J."/>
            <person name="Yang P."/>
            <person name="Peng Q."/>
            <person name="Zhang J."/>
            <person name="Jiang W."/>
            <person name="Zhang Z."/>
            <person name="Lin K."/>
            <person name="Ro D.K."/>
            <person name="Chen X."/>
            <person name="Xiong X."/>
            <person name="Shang Y."/>
            <person name="Huang S."/>
            <person name="Zeng J."/>
        </authorList>
    </citation>
    <scope>NUCLEOTIDE SEQUENCE [LARGE SCALE GENOMIC DNA]</scope>
    <source>
        <strain evidence="2">cv. BLH2017</strain>
        <tissue evidence="1">Root</tissue>
    </source>
</reference>
<dbReference type="InParanoid" id="A0A200QJ41"/>
<gene>
    <name evidence="1" type="ORF">BVC80_8983g18</name>
</gene>
<keyword evidence="2" id="KW-1185">Reference proteome</keyword>
<proteinExistence type="predicted"/>
<sequence length="91" mass="10501">MEPNDGDDDDEEDFGFSRNYFLAKELRGSGKKSARKLSEIDLIDQQELRAAASNIPTKHEKEIMTLLTSYKSLYPKWKLLPQSLLPIWKLS</sequence>
<dbReference type="AlphaFoldDB" id="A0A200QJ41"/>
<dbReference type="Proteomes" id="UP000195402">
    <property type="component" value="Unassembled WGS sequence"/>
</dbReference>
<evidence type="ECO:0008006" key="3">
    <source>
        <dbReference type="Google" id="ProtNLM"/>
    </source>
</evidence>
<evidence type="ECO:0000313" key="1">
    <source>
        <dbReference type="EMBL" id="OVA10449.1"/>
    </source>
</evidence>
<protein>
    <recommendedName>
        <fullName evidence="3">Origin recognition complex</fullName>
    </recommendedName>
</protein>